<gene>
    <name evidence="1" type="ORF">BJL86_0919</name>
</gene>
<name>A0A173LLT9_9ACTN</name>
<sequence length="213" mass="22421">MGRNVVVDMRIRVGASCAFLAVLGGTLSACSLGDDGAAPLPEGSAAADTAASAPAAVDPWTLPIEDRPELFNPCTEISLEDLAAAGLENPTPWPEADDSSEDPPFRQCGWKSANFTLSIGSLWTPMDQLSDGFSEEITSVSDIGSYVLGTLERPSRNRQMACGVAAETNRGLITLDAIRVTTESNAVRNDQDTCESVTDVFIALSASIPEPRS</sequence>
<keyword evidence="2" id="KW-1185">Reference proteome</keyword>
<dbReference type="EMBL" id="CP015961">
    <property type="protein sequence ID" value="ANI91712.1"/>
    <property type="molecule type" value="Genomic_DNA"/>
</dbReference>
<dbReference type="Proteomes" id="UP000186104">
    <property type="component" value="Chromosome"/>
</dbReference>
<reference evidence="1 2" key="1">
    <citation type="submission" date="2016-06" db="EMBL/GenBank/DDBJ databases">
        <title>Complete genome sequence of a saline-alkali tolerant type strain Dietzia timorensis ID05-A0528T.</title>
        <authorList>
            <person name="Wu X."/>
        </authorList>
    </citation>
    <scope>NUCLEOTIDE SEQUENCE [LARGE SCALE GENOMIC DNA]</scope>
    <source>
        <strain evidence="1 2">ID05-A0528</strain>
    </source>
</reference>
<dbReference type="AlphaFoldDB" id="A0A173LLT9"/>
<dbReference type="PROSITE" id="PS51257">
    <property type="entry name" value="PROKAR_LIPOPROTEIN"/>
    <property type="match status" value="1"/>
</dbReference>
<accession>A0A173LLT9</accession>
<dbReference type="STRING" id="499555.BJL86_0919"/>
<dbReference type="Pfam" id="PF12079">
    <property type="entry name" value="DUF3558"/>
    <property type="match status" value="1"/>
</dbReference>
<dbReference type="OrthoDB" id="4774082at2"/>
<evidence type="ECO:0008006" key="3">
    <source>
        <dbReference type="Google" id="ProtNLM"/>
    </source>
</evidence>
<organism evidence="1 2">
    <name type="scientific">Dietzia timorensis</name>
    <dbReference type="NCBI Taxonomy" id="499555"/>
    <lineage>
        <taxon>Bacteria</taxon>
        <taxon>Bacillati</taxon>
        <taxon>Actinomycetota</taxon>
        <taxon>Actinomycetes</taxon>
        <taxon>Mycobacteriales</taxon>
        <taxon>Dietziaceae</taxon>
        <taxon>Dietzia</taxon>
    </lineage>
</organism>
<protein>
    <recommendedName>
        <fullName evidence="3">DUF3558 domain-containing protein</fullName>
    </recommendedName>
</protein>
<evidence type="ECO:0000313" key="2">
    <source>
        <dbReference type="Proteomes" id="UP000186104"/>
    </source>
</evidence>
<dbReference type="InterPro" id="IPR024520">
    <property type="entry name" value="DUF3558"/>
</dbReference>
<proteinExistence type="predicted"/>
<evidence type="ECO:0000313" key="1">
    <source>
        <dbReference type="EMBL" id="ANI91712.1"/>
    </source>
</evidence>
<dbReference type="RefSeq" id="WP_067475691.1">
    <property type="nucleotide sequence ID" value="NZ_CP015961.1"/>
</dbReference>
<dbReference type="KEGG" id="dtm:BJL86_0919"/>